<name>X1GQY3_9ZZZZ</name>
<dbReference type="AlphaFoldDB" id="X1GQY3"/>
<sequence length="51" mass="5862">YHAGITLLRRYGVDVEVARAIVYDQHTPLESIQNVIKNGLAKEVFEDKPFF</sequence>
<evidence type="ECO:0000313" key="1">
    <source>
        <dbReference type="EMBL" id="GAH43989.1"/>
    </source>
</evidence>
<proteinExistence type="predicted"/>
<gene>
    <name evidence="1" type="ORF">S03H2_16899</name>
</gene>
<accession>X1GQY3</accession>
<dbReference type="EMBL" id="BARU01008672">
    <property type="protein sequence ID" value="GAH43989.1"/>
    <property type="molecule type" value="Genomic_DNA"/>
</dbReference>
<protein>
    <submittedName>
        <fullName evidence="1">Uncharacterized protein</fullName>
    </submittedName>
</protein>
<organism evidence="1">
    <name type="scientific">marine sediment metagenome</name>
    <dbReference type="NCBI Taxonomy" id="412755"/>
    <lineage>
        <taxon>unclassified sequences</taxon>
        <taxon>metagenomes</taxon>
        <taxon>ecological metagenomes</taxon>
    </lineage>
</organism>
<comment type="caution">
    <text evidence="1">The sequence shown here is derived from an EMBL/GenBank/DDBJ whole genome shotgun (WGS) entry which is preliminary data.</text>
</comment>
<feature type="non-terminal residue" evidence="1">
    <location>
        <position position="1"/>
    </location>
</feature>
<reference evidence="1" key="1">
    <citation type="journal article" date="2014" name="Front. Microbiol.">
        <title>High frequency of phylogenetically diverse reductive dehalogenase-homologous genes in deep subseafloor sedimentary metagenomes.</title>
        <authorList>
            <person name="Kawai M."/>
            <person name="Futagami T."/>
            <person name="Toyoda A."/>
            <person name="Takaki Y."/>
            <person name="Nishi S."/>
            <person name="Hori S."/>
            <person name="Arai W."/>
            <person name="Tsubouchi T."/>
            <person name="Morono Y."/>
            <person name="Uchiyama I."/>
            <person name="Ito T."/>
            <person name="Fujiyama A."/>
            <person name="Inagaki F."/>
            <person name="Takami H."/>
        </authorList>
    </citation>
    <scope>NUCLEOTIDE SEQUENCE</scope>
    <source>
        <strain evidence="1">Expedition CK06-06</strain>
    </source>
</reference>